<evidence type="ECO:0000256" key="9">
    <source>
        <dbReference type="ARBA" id="ARBA00022741"/>
    </source>
</evidence>
<evidence type="ECO:0000313" key="23">
    <source>
        <dbReference type="EMBL" id="KAK3269283.1"/>
    </source>
</evidence>
<name>A0AAE0L254_9CHLO</name>
<dbReference type="InterPro" id="IPR018488">
    <property type="entry name" value="cNMP-bd_CS"/>
</dbReference>
<feature type="domain" description="Protein kinase" evidence="20">
    <location>
        <begin position="548"/>
        <end position="804"/>
    </location>
</feature>
<dbReference type="InterPro" id="IPR000719">
    <property type="entry name" value="Prot_kinase_dom"/>
</dbReference>
<dbReference type="PROSITE" id="PS00889">
    <property type="entry name" value="CNMP_BINDING_2"/>
    <property type="match status" value="1"/>
</dbReference>
<dbReference type="PROSITE" id="PS00888">
    <property type="entry name" value="CNMP_BINDING_1"/>
    <property type="match status" value="2"/>
</dbReference>
<feature type="domain" description="AGC-kinase C-terminal" evidence="22">
    <location>
        <begin position="805"/>
        <end position="863"/>
    </location>
</feature>
<dbReference type="EC" id="2.7.11.12" evidence="3"/>
<dbReference type="GO" id="GO:0005524">
    <property type="term" value="F:ATP binding"/>
    <property type="evidence" value="ECO:0007669"/>
    <property type="project" value="UniProtKB-UniRule"/>
</dbReference>
<dbReference type="GO" id="GO:0030553">
    <property type="term" value="F:cGMP binding"/>
    <property type="evidence" value="ECO:0007669"/>
    <property type="project" value="UniProtKB-KW"/>
</dbReference>
<evidence type="ECO:0000256" key="11">
    <source>
        <dbReference type="ARBA" id="ARBA00022840"/>
    </source>
</evidence>
<dbReference type="SMART" id="SM00100">
    <property type="entry name" value="cNMP"/>
    <property type="match status" value="4"/>
</dbReference>
<keyword evidence="7" id="KW-0808">Transferase</keyword>
<evidence type="ECO:0000259" key="21">
    <source>
        <dbReference type="PROSITE" id="PS50042"/>
    </source>
</evidence>
<keyword evidence="8" id="KW-0479">Metal-binding</keyword>
<evidence type="ECO:0000256" key="3">
    <source>
        <dbReference type="ARBA" id="ARBA00012428"/>
    </source>
</evidence>
<dbReference type="Pfam" id="PF00069">
    <property type="entry name" value="Pkinase"/>
    <property type="match status" value="1"/>
</dbReference>
<keyword evidence="5" id="KW-0723">Serine/threonine-protein kinase</keyword>
<evidence type="ECO:0000256" key="12">
    <source>
        <dbReference type="ARBA" id="ARBA00022842"/>
    </source>
</evidence>
<dbReference type="FunFam" id="1.10.510.10:FF:000210">
    <property type="entry name" value="Non-specific serine/threonine protein kinase"/>
    <property type="match status" value="1"/>
</dbReference>
<evidence type="ECO:0000256" key="15">
    <source>
        <dbReference type="ARBA" id="ARBA00047298"/>
    </source>
</evidence>
<dbReference type="InterPro" id="IPR008271">
    <property type="entry name" value="Ser/Thr_kinase_AS"/>
</dbReference>
<evidence type="ECO:0000313" key="24">
    <source>
        <dbReference type="Proteomes" id="UP001190700"/>
    </source>
</evidence>
<evidence type="ECO:0000256" key="14">
    <source>
        <dbReference type="ARBA" id="ARBA00024113"/>
    </source>
</evidence>
<dbReference type="InterPro" id="IPR018490">
    <property type="entry name" value="cNMP-bd_dom_sf"/>
</dbReference>
<dbReference type="Gene3D" id="2.60.120.10">
    <property type="entry name" value="Jelly Rolls"/>
    <property type="match status" value="4"/>
</dbReference>
<feature type="domain" description="Cyclic nucleotide-binding" evidence="21">
    <location>
        <begin position="421"/>
        <end position="536"/>
    </location>
</feature>
<dbReference type="Gene3D" id="1.10.510.10">
    <property type="entry name" value="Transferase(Phosphotransferase) domain 1"/>
    <property type="match status" value="1"/>
</dbReference>
<feature type="active site" description="Proton acceptor" evidence="17">
    <location>
        <position position="671"/>
    </location>
</feature>
<dbReference type="InterPro" id="IPR000961">
    <property type="entry name" value="AGC-kinase_C"/>
</dbReference>
<evidence type="ECO:0000259" key="20">
    <source>
        <dbReference type="PROSITE" id="PS50011"/>
    </source>
</evidence>
<dbReference type="PROSITE" id="PS51285">
    <property type="entry name" value="AGC_KINASE_CTER"/>
    <property type="match status" value="1"/>
</dbReference>
<evidence type="ECO:0000256" key="17">
    <source>
        <dbReference type="PIRSR" id="PIRSR000559-1"/>
    </source>
</evidence>
<keyword evidence="4" id="KW-0963">Cytoplasm</keyword>
<protein>
    <recommendedName>
        <fullName evidence="14">cGMP-dependent protein kinase</fullName>
        <ecNumber evidence="3">2.7.11.12</ecNumber>
    </recommendedName>
</protein>
<proteinExistence type="inferred from homology"/>
<dbReference type="PROSITE" id="PS50042">
    <property type="entry name" value="CNMP_BINDING_3"/>
    <property type="match status" value="4"/>
</dbReference>
<dbReference type="Gene3D" id="3.30.200.20">
    <property type="entry name" value="Phosphorylase Kinase, domain 1"/>
    <property type="match status" value="1"/>
</dbReference>
<comment type="caution">
    <text evidence="23">The sequence shown here is derived from an EMBL/GenBank/DDBJ whole genome shotgun (WGS) entry which is preliminary data.</text>
</comment>
<dbReference type="SMART" id="SM00133">
    <property type="entry name" value="S_TK_X"/>
    <property type="match status" value="1"/>
</dbReference>
<comment type="cofactor">
    <cofactor evidence="1">
        <name>Mg(2+)</name>
        <dbReference type="ChEBI" id="CHEBI:18420"/>
    </cofactor>
</comment>
<evidence type="ECO:0000256" key="10">
    <source>
        <dbReference type="ARBA" id="ARBA00022777"/>
    </source>
</evidence>
<dbReference type="GO" id="GO:0004691">
    <property type="term" value="F:cAMP-dependent protein kinase activity"/>
    <property type="evidence" value="ECO:0007669"/>
    <property type="project" value="TreeGrafter"/>
</dbReference>
<dbReference type="PROSITE" id="PS50011">
    <property type="entry name" value="PROTEIN_KINASE_DOM"/>
    <property type="match status" value="1"/>
</dbReference>
<keyword evidence="24" id="KW-1185">Reference proteome</keyword>
<dbReference type="PROSITE" id="PS00107">
    <property type="entry name" value="PROTEIN_KINASE_ATP"/>
    <property type="match status" value="1"/>
</dbReference>
<feature type="binding site" evidence="18">
    <location>
        <begin position="554"/>
        <end position="562"/>
    </location>
    <ligand>
        <name>ATP</name>
        <dbReference type="ChEBI" id="CHEBI:30616"/>
    </ligand>
</feature>
<comment type="catalytic activity">
    <reaction evidence="16">
        <text>L-seryl-[protein] + ATP = O-phospho-L-seryl-[protein] + ADP + H(+)</text>
        <dbReference type="Rhea" id="RHEA:17989"/>
        <dbReference type="Rhea" id="RHEA-COMP:9863"/>
        <dbReference type="Rhea" id="RHEA-COMP:11604"/>
        <dbReference type="ChEBI" id="CHEBI:15378"/>
        <dbReference type="ChEBI" id="CHEBI:29999"/>
        <dbReference type="ChEBI" id="CHEBI:30616"/>
        <dbReference type="ChEBI" id="CHEBI:83421"/>
        <dbReference type="ChEBI" id="CHEBI:456216"/>
        <dbReference type="EC" id="2.7.11.12"/>
    </reaction>
</comment>
<dbReference type="AlphaFoldDB" id="A0AAE0L254"/>
<evidence type="ECO:0000259" key="22">
    <source>
        <dbReference type="PROSITE" id="PS51285"/>
    </source>
</evidence>
<dbReference type="EMBL" id="LGRX02011085">
    <property type="protein sequence ID" value="KAK3269283.1"/>
    <property type="molecule type" value="Genomic_DNA"/>
</dbReference>
<evidence type="ECO:0000256" key="8">
    <source>
        <dbReference type="ARBA" id="ARBA00022723"/>
    </source>
</evidence>
<evidence type="ECO:0000256" key="1">
    <source>
        <dbReference type="ARBA" id="ARBA00001946"/>
    </source>
</evidence>
<keyword evidence="11 18" id="KW-0067">ATP-binding</keyword>
<keyword evidence="10 23" id="KW-0418">Kinase</keyword>
<dbReference type="SUPFAM" id="SSF51206">
    <property type="entry name" value="cAMP-binding domain-like"/>
    <property type="match status" value="4"/>
</dbReference>
<dbReference type="InterPro" id="IPR014710">
    <property type="entry name" value="RmlC-like_jellyroll"/>
</dbReference>
<reference evidence="23 24" key="1">
    <citation type="journal article" date="2015" name="Genome Biol. Evol.">
        <title>Comparative Genomics of a Bacterivorous Green Alga Reveals Evolutionary Causalities and Consequences of Phago-Mixotrophic Mode of Nutrition.</title>
        <authorList>
            <person name="Burns J.A."/>
            <person name="Paasch A."/>
            <person name="Narechania A."/>
            <person name="Kim E."/>
        </authorList>
    </citation>
    <scope>NUCLEOTIDE SEQUENCE [LARGE SCALE GENOMIC DNA]</scope>
    <source>
        <strain evidence="23 24">PLY_AMNH</strain>
    </source>
</reference>
<evidence type="ECO:0000256" key="19">
    <source>
        <dbReference type="PROSITE-ProRule" id="PRU10141"/>
    </source>
</evidence>
<dbReference type="PIRSF" id="PIRSF000559">
    <property type="entry name" value="cGMP-dep_kinase"/>
    <property type="match status" value="1"/>
</dbReference>
<dbReference type="GO" id="GO:0004692">
    <property type="term" value="F:cGMP-dependent protein kinase activity"/>
    <property type="evidence" value="ECO:0007669"/>
    <property type="project" value="UniProtKB-EC"/>
</dbReference>
<dbReference type="SMART" id="SM00220">
    <property type="entry name" value="S_TKc"/>
    <property type="match status" value="1"/>
</dbReference>
<comment type="catalytic activity">
    <reaction evidence="15">
        <text>L-threonyl-[protein] + ATP = O-phospho-L-threonyl-[protein] + ADP + H(+)</text>
        <dbReference type="Rhea" id="RHEA:46608"/>
        <dbReference type="Rhea" id="RHEA-COMP:11060"/>
        <dbReference type="Rhea" id="RHEA-COMP:11605"/>
        <dbReference type="ChEBI" id="CHEBI:15378"/>
        <dbReference type="ChEBI" id="CHEBI:30013"/>
        <dbReference type="ChEBI" id="CHEBI:30616"/>
        <dbReference type="ChEBI" id="CHEBI:61977"/>
        <dbReference type="ChEBI" id="CHEBI:456216"/>
        <dbReference type="EC" id="2.7.11.12"/>
    </reaction>
</comment>
<sequence length="863" mass="95524">MGDTADVVIPANKGKRQAVAAQATAAKTEEIKYIAKTKTTEALILRALEGNPLFEDLVTELGDLGLGAFSDLTTSLIGSMTKMEVAAGGKIIEEGAHSGDKFYVVEKGSCAIKKKEKEVGTLQAGFGFGELALLYNCPRNATVEATEACILWVLDQAVYNALKRTHAEKLLKEKMELVDSVPSFKVITGEHRAQLADSLEPMTFQENEFIVREGEVGDRFYIVQVGEVAVETAGMELVRLVAGAFFGERALINDDVRQADVRVVSHMCTCLTLNRQAFLDLLGPMEQAWRWDCLRQVTLLAPLTDSQITSLSDGLKPVEFAADQVIFEKGSTGDCLFILESGALQVFDGTVDANELATISKRGAFFGEMALLNSEPRMATVVCKEKAKCLELSREVLEGTVGNLASLRLAWQEDTLRRVPLLSKLTADQRTKLAKGLMIKSFNDGEYVIRQGDQGSSFFILERGQVEVKDGQQTLKTLDPGAYFGELALLKNDVRAMNIVCKGSATVAEVTRDEFVALLGPLQTILDEQMESYDSVGQKIEIKSLTELEQKAVLGMGAFGKVLLVGHDSKFYALKCFVKQQILAVGLQNHLMQERNIMMDCNSHFLVNLVGTFQDDDQLYMIMETVMGGELFTHLQNSPNMRVPELAAKFYAACTVMAFEYLHDRHYCHRDLKPENLLIDNDGYLKLADFGFAKKLKNGEKTYTTCGTPDYMAPELLTQQGHTGAVDWWALGILIYEMTTGTTPFYADDEIQRFKLIQKGKIMFPSYISTQCRDLIKKLCVINPAKRLGMLKGGVSDIKKHPWFKGIDFEALEKRLVTPPFSPPLQGPADTCCFDEYELDSEHPGAGHVGRIRLPSMGVFKSF</sequence>
<dbReference type="Proteomes" id="UP001190700">
    <property type="component" value="Unassembled WGS sequence"/>
</dbReference>
<evidence type="ECO:0000256" key="6">
    <source>
        <dbReference type="ARBA" id="ARBA00022535"/>
    </source>
</evidence>
<dbReference type="PRINTS" id="PR00103">
    <property type="entry name" value="CAMPKINASE"/>
</dbReference>
<dbReference type="InterPro" id="IPR017441">
    <property type="entry name" value="Protein_kinase_ATP_BS"/>
</dbReference>
<dbReference type="GO" id="GO:0005952">
    <property type="term" value="C:cAMP-dependent protein kinase complex"/>
    <property type="evidence" value="ECO:0007669"/>
    <property type="project" value="TreeGrafter"/>
</dbReference>
<feature type="domain" description="Cyclic nucleotide-binding" evidence="21">
    <location>
        <begin position="299"/>
        <end position="418"/>
    </location>
</feature>
<dbReference type="Pfam" id="PF00027">
    <property type="entry name" value="cNMP_binding"/>
    <property type="match status" value="4"/>
</dbReference>
<organism evidence="23 24">
    <name type="scientific">Cymbomonas tetramitiformis</name>
    <dbReference type="NCBI Taxonomy" id="36881"/>
    <lineage>
        <taxon>Eukaryota</taxon>
        <taxon>Viridiplantae</taxon>
        <taxon>Chlorophyta</taxon>
        <taxon>Pyramimonadophyceae</taxon>
        <taxon>Pyramimonadales</taxon>
        <taxon>Pyramimonadaceae</taxon>
        <taxon>Cymbomonas</taxon>
    </lineage>
</organism>
<keyword evidence="12" id="KW-0460">Magnesium</keyword>
<evidence type="ECO:0000256" key="2">
    <source>
        <dbReference type="ARBA" id="ARBA00006352"/>
    </source>
</evidence>
<keyword evidence="6" id="KW-0140">cGMP</keyword>
<feature type="domain" description="Cyclic nucleotide-binding" evidence="21">
    <location>
        <begin position="76"/>
        <end position="180"/>
    </location>
</feature>
<feature type="binding site" evidence="18 19">
    <location>
        <position position="575"/>
    </location>
    <ligand>
        <name>ATP</name>
        <dbReference type="ChEBI" id="CHEBI:30616"/>
    </ligand>
</feature>
<accession>A0AAE0L254</accession>
<evidence type="ECO:0000256" key="18">
    <source>
        <dbReference type="PIRSR" id="PIRSR000559-2"/>
    </source>
</evidence>
<dbReference type="PANTHER" id="PTHR24353">
    <property type="entry name" value="CYCLIC NUCLEOTIDE-DEPENDENT PROTEIN KINASE"/>
    <property type="match status" value="1"/>
</dbReference>
<gene>
    <name evidence="23" type="ORF">CYMTET_22269</name>
</gene>
<keyword evidence="9 18" id="KW-0547">Nucleotide-binding</keyword>
<dbReference type="InterPro" id="IPR002374">
    <property type="entry name" value="cGMP_dep_kinase"/>
</dbReference>
<keyword evidence="13" id="KW-0142">cGMP-binding</keyword>
<evidence type="ECO:0000256" key="16">
    <source>
        <dbReference type="ARBA" id="ARBA00047462"/>
    </source>
</evidence>
<evidence type="ECO:0000256" key="4">
    <source>
        <dbReference type="ARBA" id="ARBA00022490"/>
    </source>
</evidence>
<dbReference type="CDD" id="cd00038">
    <property type="entry name" value="CAP_ED"/>
    <property type="match status" value="4"/>
</dbReference>
<dbReference type="InterPro" id="IPR000595">
    <property type="entry name" value="cNMP-bd_dom"/>
</dbReference>
<evidence type="ECO:0000256" key="7">
    <source>
        <dbReference type="ARBA" id="ARBA00022679"/>
    </source>
</evidence>
<dbReference type="SUPFAM" id="SSF56112">
    <property type="entry name" value="Protein kinase-like (PK-like)"/>
    <property type="match status" value="1"/>
</dbReference>
<dbReference type="InterPro" id="IPR011009">
    <property type="entry name" value="Kinase-like_dom_sf"/>
</dbReference>
<comment type="similarity">
    <text evidence="2">Belongs to the protein kinase superfamily. AGC Ser/Thr protein kinase family. cGMP subfamily.</text>
</comment>
<evidence type="ECO:0000256" key="5">
    <source>
        <dbReference type="ARBA" id="ARBA00022527"/>
    </source>
</evidence>
<dbReference type="GO" id="GO:0046872">
    <property type="term" value="F:metal ion binding"/>
    <property type="evidence" value="ECO:0007669"/>
    <property type="project" value="UniProtKB-KW"/>
</dbReference>
<feature type="domain" description="Cyclic nucleotide-binding" evidence="21">
    <location>
        <begin position="183"/>
        <end position="284"/>
    </location>
</feature>
<evidence type="ECO:0000256" key="13">
    <source>
        <dbReference type="ARBA" id="ARBA00022992"/>
    </source>
</evidence>
<dbReference type="PROSITE" id="PS00108">
    <property type="entry name" value="PROTEIN_KINASE_ST"/>
    <property type="match status" value="1"/>
</dbReference>
<dbReference type="PANTHER" id="PTHR24353:SF37">
    <property type="entry name" value="CAMP-DEPENDENT PROTEIN KINASE CATALYTIC SUBUNIT PRKX"/>
    <property type="match status" value="1"/>
</dbReference>